<proteinExistence type="predicted"/>
<dbReference type="HOGENOM" id="CLU_2979867_0_0_1"/>
<dbReference type="RefSeq" id="XP_002493967.1">
    <property type="nucleotide sequence ID" value="XM_002493922.1"/>
</dbReference>
<dbReference type="EMBL" id="FN392322">
    <property type="protein sequence ID" value="CAY71788.1"/>
    <property type="molecule type" value="Genomic_DNA"/>
</dbReference>
<dbReference type="Proteomes" id="UP000000314">
    <property type="component" value="Chromosome 4"/>
</dbReference>
<dbReference type="GeneID" id="8201007"/>
<gene>
    <name evidence="1" type="ordered locus">PAS_chr4_0975</name>
</gene>
<dbReference type="InParanoid" id="C4R863"/>
<dbReference type="AlphaFoldDB" id="C4R863"/>
<accession>C4R863</accession>
<protein>
    <submittedName>
        <fullName evidence="1">Uncharacterized protein</fullName>
    </submittedName>
</protein>
<evidence type="ECO:0000313" key="1">
    <source>
        <dbReference type="EMBL" id="CAY71788.1"/>
    </source>
</evidence>
<dbReference type="KEGG" id="ppa:PAS_chr4_0975"/>
<organism evidence="1 2">
    <name type="scientific">Komagataella phaffii (strain GS115 / ATCC 20864)</name>
    <name type="common">Yeast</name>
    <name type="synonym">Pichia pastoris</name>
    <dbReference type="NCBI Taxonomy" id="644223"/>
    <lineage>
        <taxon>Eukaryota</taxon>
        <taxon>Fungi</taxon>
        <taxon>Dikarya</taxon>
        <taxon>Ascomycota</taxon>
        <taxon>Saccharomycotina</taxon>
        <taxon>Pichiomycetes</taxon>
        <taxon>Pichiales</taxon>
        <taxon>Pichiaceae</taxon>
        <taxon>Komagataella</taxon>
    </lineage>
</organism>
<sequence length="58" mass="6267">MRPINTCLSAWTVAPVVYHPASTLYAITIAVRILLSSLVASAARPTFPDFFNLTCITA</sequence>
<keyword evidence="2" id="KW-1185">Reference proteome</keyword>
<evidence type="ECO:0000313" key="2">
    <source>
        <dbReference type="Proteomes" id="UP000000314"/>
    </source>
</evidence>
<name>C4R863_KOMPG</name>
<reference evidence="1 2" key="1">
    <citation type="journal article" date="2009" name="Nat. Biotechnol.">
        <title>Genome sequence of the recombinant protein production host Pichia pastoris.</title>
        <authorList>
            <person name="De Schutter K."/>
            <person name="Lin Y.C."/>
            <person name="Tiels P."/>
            <person name="Van Hecke A."/>
            <person name="Glinka S."/>
            <person name="Weber-Lehmann J."/>
            <person name="Rouze P."/>
            <person name="Van de Peer Y."/>
            <person name="Callewaert N."/>
        </authorList>
    </citation>
    <scope>NUCLEOTIDE SEQUENCE [LARGE SCALE GENOMIC DNA]</scope>
    <source>
        <strain evidence="2">GS115 / ATCC 20864</strain>
    </source>
</reference>